<name>A0A7H8RCW7_TALRU</name>
<dbReference type="EMBL" id="CP055903">
    <property type="protein sequence ID" value="QKX63838.1"/>
    <property type="molecule type" value="Genomic_DNA"/>
</dbReference>
<dbReference type="KEGG" id="trg:TRUGW13939_11009"/>
<reference evidence="3" key="1">
    <citation type="submission" date="2020-06" db="EMBL/GenBank/DDBJ databases">
        <title>A chromosome-scale genome assembly of Talaromyces rugulosus W13939.</title>
        <authorList>
            <person name="Wang B."/>
            <person name="Guo L."/>
            <person name="Ye K."/>
            <person name="Wang L."/>
        </authorList>
    </citation>
    <scope>NUCLEOTIDE SEQUENCE [LARGE SCALE GENOMIC DNA]</scope>
    <source>
        <strain evidence="3">W13939</strain>
    </source>
</reference>
<protein>
    <submittedName>
        <fullName evidence="2">Uncharacterized protein</fullName>
    </submittedName>
</protein>
<accession>A0A7H8RCW7</accession>
<feature type="coiled-coil region" evidence="1">
    <location>
        <begin position="80"/>
        <end position="114"/>
    </location>
</feature>
<sequence length="266" mass="31502">MALQSTKVFGFVGKHFHVPEDIDAIKFVQDELRLQLPKMTRRENTCTNPEGFNIIGVLQPNYLSSLKTILNLVTNVYGHIDAFNREFSDLRRDLDDQRRELDEHKQQSASLHRSYQRMRLQILTDACHRTTSLDRQLRNEFAHGASIVYDARLINSQNHLSHEKLRNLRHGFQRIYRIDLDEFRDCYINKNAPERITAALDMQVNIRRLHHWQNASRDTIFALGNRCNDIIRNWFEAKFNYNDKLDALCRALEKEYDIAFLELSRK</sequence>
<dbReference type="AlphaFoldDB" id="A0A7H8RCW7"/>
<dbReference type="Proteomes" id="UP000509510">
    <property type="component" value="Chromosome VI"/>
</dbReference>
<dbReference type="RefSeq" id="XP_035350012.1">
    <property type="nucleotide sequence ID" value="XM_035494119.1"/>
</dbReference>
<organism evidence="2 3">
    <name type="scientific">Talaromyces rugulosus</name>
    <name type="common">Penicillium rugulosum</name>
    <dbReference type="NCBI Taxonomy" id="121627"/>
    <lineage>
        <taxon>Eukaryota</taxon>
        <taxon>Fungi</taxon>
        <taxon>Dikarya</taxon>
        <taxon>Ascomycota</taxon>
        <taxon>Pezizomycotina</taxon>
        <taxon>Eurotiomycetes</taxon>
        <taxon>Eurotiomycetidae</taxon>
        <taxon>Eurotiales</taxon>
        <taxon>Trichocomaceae</taxon>
        <taxon>Talaromyces</taxon>
        <taxon>Talaromyces sect. Islandici</taxon>
    </lineage>
</organism>
<evidence type="ECO:0000313" key="3">
    <source>
        <dbReference type="Proteomes" id="UP000509510"/>
    </source>
</evidence>
<gene>
    <name evidence="2" type="ORF">TRUGW13939_11009</name>
</gene>
<dbReference type="GeneID" id="55998488"/>
<keyword evidence="3" id="KW-1185">Reference proteome</keyword>
<keyword evidence="1" id="KW-0175">Coiled coil</keyword>
<evidence type="ECO:0000313" key="2">
    <source>
        <dbReference type="EMBL" id="QKX63838.1"/>
    </source>
</evidence>
<evidence type="ECO:0000256" key="1">
    <source>
        <dbReference type="SAM" id="Coils"/>
    </source>
</evidence>
<proteinExistence type="predicted"/>